<proteinExistence type="inferred from homology"/>
<dbReference type="InterPro" id="IPR036291">
    <property type="entry name" value="NAD(P)-bd_dom_sf"/>
</dbReference>
<dbReference type="STRING" id="68775.A0A5C3MB96"/>
<dbReference type="AlphaFoldDB" id="A0A5C3MB96"/>
<dbReference type="OrthoDB" id="191139at2759"/>
<evidence type="ECO:0000313" key="3">
    <source>
        <dbReference type="Proteomes" id="UP000308652"/>
    </source>
</evidence>
<keyword evidence="3" id="KW-1185">Reference proteome</keyword>
<evidence type="ECO:0000313" key="2">
    <source>
        <dbReference type="EMBL" id="TFK42033.1"/>
    </source>
</evidence>
<comment type="similarity">
    <text evidence="1">Belongs to the short-chain dehydrogenases/reductases (SDR) family.</text>
</comment>
<accession>A0A5C3MB96</accession>
<dbReference type="InterPro" id="IPR051468">
    <property type="entry name" value="Fungal_SecMetab_SDRs"/>
</dbReference>
<name>A0A5C3MB96_9AGAR</name>
<gene>
    <name evidence="2" type="ORF">BDQ12DRAFT_762080</name>
</gene>
<dbReference type="PANTHER" id="PTHR43544:SF2">
    <property type="entry name" value="OXIDOREDUCTASE"/>
    <property type="match status" value="1"/>
</dbReference>
<dbReference type="PANTHER" id="PTHR43544">
    <property type="entry name" value="SHORT-CHAIN DEHYDROGENASE/REDUCTASE"/>
    <property type="match status" value="1"/>
</dbReference>
<dbReference type="EMBL" id="ML213593">
    <property type="protein sequence ID" value="TFK42033.1"/>
    <property type="molecule type" value="Genomic_DNA"/>
</dbReference>
<protein>
    <recommendedName>
        <fullName evidence="4">NAD(P)-binding protein</fullName>
    </recommendedName>
</protein>
<dbReference type="Proteomes" id="UP000308652">
    <property type="component" value="Unassembled WGS sequence"/>
</dbReference>
<reference evidence="2 3" key="1">
    <citation type="journal article" date="2019" name="Nat. Ecol. Evol.">
        <title>Megaphylogeny resolves global patterns of mushroom evolution.</title>
        <authorList>
            <person name="Varga T."/>
            <person name="Krizsan K."/>
            <person name="Foldi C."/>
            <person name="Dima B."/>
            <person name="Sanchez-Garcia M."/>
            <person name="Sanchez-Ramirez S."/>
            <person name="Szollosi G.J."/>
            <person name="Szarkandi J.G."/>
            <person name="Papp V."/>
            <person name="Albert L."/>
            <person name="Andreopoulos W."/>
            <person name="Angelini C."/>
            <person name="Antonin V."/>
            <person name="Barry K.W."/>
            <person name="Bougher N.L."/>
            <person name="Buchanan P."/>
            <person name="Buyck B."/>
            <person name="Bense V."/>
            <person name="Catcheside P."/>
            <person name="Chovatia M."/>
            <person name="Cooper J."/>
            <person name="Damon W."/>
            <person name="Desjardin D."/>
            <person name="Finy P."/>
            <person name="Geml J."/>
            <person name="Haridas S."/>
            <person name="Hughes K."/>
            <person name="Justo A."/>
            <person name="Karasinski D."/>
            <person name="Kautmanova I."/>
            <person name="Kiss B."/>
            <person name="Kocsube S."/>
            <person name="Kotiranta H."/>
            <person name="LaButti K.M."/>
            <person name="Lechner B.E."/>
            <person name="Liimatainen K."/>
            <person name="Lipzen A."/>
            <person name="Lukacs Z."/>
            <person name="Mihaltcheva S."/>
            <person name="Morgado L.N."/>
            <person name="Niskanen T."/>
            <person name="Noordeloos M.E."/>
            <person name="Ohm R.A."/>
            <person name="Ortiz-Santana B."/>
            <person name="Ovrebo C."/>
            <person name="Racz N."/>
            <person name="Riley R."/>
            <person name="Savchenko A."/>
            <person name="Shiryaev A."/>
            <person name="Soop K."/>
            <person name="Spirin V."/>
            <person name="Szebenyi C."/>
            <person name="Tomsovsky M."/>
            <person name="Tulloss R.E."/>
            <person name="Uehling J."/>
            <person name="Grigoriev I.V."/>
            <person name="Vagvolgyi C."/>
            <person name="Papp T."/>
            <person name="Martin F.M."/>
            <person name="Miettinen O."/>
            <person name="Hibbett D.S."/>
            <person name="Nagy L.G."/>
        </authorList>
    </citation>
    <scope>NUCLEOTIDE SEQUENCE [LARGE SCALE GENOMIC DNA]</scope>
    <source>
        <strain evidence="2 3">CBS 166.37</strain>
    </source>
</reference>
<dbReference type="Gene3D" id="3.40.50.720">
    <property type="entry name" value="NAD(P)-binding Rossmann-like Domain"/>
    <property type="match status" value="1"/>
</dbReference>
<organism evidence="2 3">
    <name type="scientific">Crucibulum laeve</name>
    <dbReference type="NCBI Taxonomy" id="68775"/>
    <lineage>
        <taxon>Eukaryota</taxon>
        <taxon>Fungi</taxon>
        <taxon>Dikarya</taxon>
        <taxon>Basidiomycota</taxon>
        <taxon>Agaricomycotina</taxon>
        <taxon>Agaricomycetes</taxon>
        <taxon>Agaricomycetidae</taxon>
        <taxon>Agaricales</taxon>
        <taxon>Agaricineae</taxon>
        <taxon>Nidulariaceae</taxon>
        <taxon>Crucibulum</taxon>
    </lineage>
</organism>
<dbReference type="GO" id="GO:0005737">
    <property type="term" value="C:cytoplasm"/>
    <property type="evidence" value="ECO:0007669"/>
    <property type="project" value="TreeGrafter"/>
</dbReference>
<dbReference type="SUPFAM" id="SSF51735">
    <property type="entry name" value="NAD(P)-binding Rossmann-fold domains"/>
    <property type="match status" value="1"/>
</dbReference>
<sequence>MWRESNRDFTVPMDTEERYLKEPDAAEWKSHLRIIGAEFRTAKDMFSLVETVLQCLEAWDTKKLDILINNAAQTLTDSLSKEEDGIRRESLLLHGAASKNADGGLVIDNAYAPQVRGGQVGHYLETSSRVAQRLIKNENTDSPVLSPKESELSSWAQTISSVSYEDVISAHSVNTFVPFILLRELLPWMRRPKLSADVTATNTGVVKPYSYVINVSSREGLPEDEPNHSAKAGHHVHTNMSKAALNMLTETEAGPAWHSGKVAINSVDPGYMSADSMWMKMVGREGQACPIGWEDGVGRVLWVVAKGEIEGTPIWGRFLKHFGEIRSGR</sequence>
<dbReference type="GO" id="GO:0016491">
    <property type="term" value="F:oxidoreductase activity"/>
    <property type="evidence" value="ECO:0007669"/>
    <property type="project" value="TreeGrafter"/>
</dbReference>
<evidence type="ECO:0008006" key="4">
    <source>
        <dbReference type="Google" id="ProtNLM"/>
    </source>
</evidence>
<evidence type="ECO:0000256" key="1">
    <source>
        <dbReference type="ARBA" id="ARBA00006484"/>
    </source>
</evidence>